<feature type="non-terminal residue" evidence="6">
    <location>
        <position position="1"/>
    </location>
</feature>
<dbReference type="PANTHER" id="PTHR31609:SF1">
    <property type="entry name" value="CARBOHYDRATE DEACETYLASE"/>
    <property type="match status" value="1"/>
</dbReference>
<dbReference type="PANTHER" id="PTHR31609">
    <property type="entry name" value="YDJC DEACETYLASE FAMILY MEMBER"/>
    <property type="match status" value="1"/>
</dbReference>
<dbReference type="InterPro" id="IPR006879">
    <property type="entry name" value="YdjC-like"/>
</dbReference>
<dbReference type="SUPFAM" id="SSF88713">
    <property type="entry name" value="Glycoside hydrolase/deacetylase"/>
    <property type="match status" value="1"/>
</dbReference>
<dbReference type="GO" id="GO:0046872">
    <property type="term" value="F:metal ion binding"/>
    <property type="evidence" value="ECO:0007669"/>
    <property type="project" value="UniProtKB-KW"/>
</dbReference>
<dbReference type="EMBL" id="UINC01024860">
    <property type="protein sequence ID" value="SVA99351.1"/>
    <property type="molecule type" value="Genomic_DNA"/>
</dbReference>
<gene>
    <name evidence="6" type="ORF">METZ01_LOCUS152205</name>
</gene>
<evidence type="ECO:0008006" key="7">
    <source>
        <dbReference type="Google" id="ProtNLM"/>
    </source>
</evidence>
<keyword evidence="3" id="KW-0378">Hydrolase</keyword>
<organism evidence="6">
    <name type="scientific">marine metagenome</name>
    <dbReference type="NCBI Taxonomy" id="408172"/>
    <lineage>
        <taxon>unclassified sequences</taxon>
        <taxon>metagenomes</taxon>
        <taxon>ecological metagenomes</taxon>
    </lineage>
</organism>
<name>A0A382ADL4_9ZZZZ</name>
<reference evidence="6" key="1">
    <citation type="submission" date="2018-05" db="EMBL/GenBank/DDBJ databases">
        <authorList>
            <person name="Lanie J.A."/>
            <person name="Ng W.-L."/>
            <person name="Kazmierczak K.M."/>
            <person name="Andrzejewski T.M."/>
            <person name="Davidsen T.M."/>
            <person name="Wayne K.J."/>
            <person name="Tettelin H."/>
            <person name="Glass J.I."/>
            <person name="Rusch D."/>
            <person name="Podicherti R."/>
            <person name="Tsui H.-C.T."/>
            <person name="Winkler M.E."/>
        </authorList>
    </citation>
    <scope>NUCLEOTIDE SEQUENCE</scope>
</reference>
<protein>
    <recommendedName>
        <fullName evidence="7">ChbG/HpnK family deacetylase</fullName>
    </recommendedName>
</protein>
<evidence type="ECO:0000256" key="5">
    <source>
        <dbReference type="ARBA" id="ARBA00023277"/>
    </source>
</evidence>
<keyword evidence="4" id="KW-0460">Magnesium</keyword>
<sequence length="275" mass="30389">VHADDFGVSCGANTAIVDSYQRGLLTSTSVMATLPALGHATDLLPEVKGLGFGAHLSLNLGRPVAPPSAVGLLLDRDGLLEYSYAFHMYRSLNKEYLRQVQIELDAQLAKLCDHGFVLGHADSQQHVHMIPRIRDVVAETVERWGISFLRHSVEPWTGHPSIGRPVNLLKCAVVASFASQRPSHGSRVGFIGLRHTGRMSADRLVHYLTRLDHGTWEIAVHPGTGELEDETALHRPIADYLRHKDRRIEWEALTSDRVRGCADAGCIDLIRFSDV</sequence>
<evidence type="ECO:0000256" key="4">
    <source>
        <dbReference type="ARBA" id="ARBA00022842"/>
    </source>
</evidence>
<evidence type="ECO:0000256" key="1">
    <source>
        <dbReference type="ARBA" id="ARBA00001946"/>
    </source>
</evidence>
<keyword evidence="2" id="KW-0479">Metal-binding</keyword>
<evidence type="ECO:0000313" key="6">
    <source>
        <dbReference type="EMBL" id="SVA99351.1"/>
    </source>
</evidence>
<accession>A0A382ADL4</accession>
<evidence type="ECO:0000256" key="3">
    <source>
        <dbReference type="ARBA" id="ARBA00022801"/>
    </source>
</evidence>
<dbReference type="InterPro" id="IPR011330">
    <property type="entry name" value="Glyco_hydro/deAcase_b/a-brl"/>
</dbReference>
<dbReference type="AlphaFoldDB" id="A0A382ADL4"/>
<dbReference type="Gene3D" id="3.20.20.370">
    <property type="entry name" value="Glycoside hydrolase/deacetylase"/>
    <property type="match status" value="1"/>
</dbReference>
<dbReference type="GO" id="GO:0016787">
    <property type="term" value="F:hydrolase activity"/>
    <property type="evidence" value="ECO:0007669"/>
    <property type="project" value="UniProtKB-KW"/>
</dbReference>
<comment type="cofactor">
    <cofactor evidence="1">
        <name>Mg(2+)</name>
        <dbReference type="ChEBI" id="CHEBI:18420"/>
    </cofactor>
</comment>
<dbReference type="Pfam" id="PF04794">
    <property type="entry name" value="YdjC"/>
    <property type="match status" value="1"/>
</dbReference>
<proteinExistence type="predicted"/>
<dbReference type="GO" id="GO:0019213">
    <property type="term" value="F:deacetylase activity"/>
    <property type="evidence" value="ECO:0007669"/>
    <property type="project" value="TreeGrafter"/>
</dbReference>
<evidence type="ECO:0000256" key="2">
    <source>
        <dbReference type="ARBA" id="ARBA00022723"/>
    </source>
</evidence>
<keyword evidence="5" id="KW-0119">Carbohydrate metabolism</keyword>
<dbReference type="GO" id="GO:0005975">
    <property type="term" value="P:carbohydrate metabolic process"/>
    <property type="evidence" value="ECO:0007669"/>
    <property type="project" value="InterPro"/>
</dbReference>